<dbReference type="GO" id="GO:0071555">
    <property type="term" value="P:cell wall organization"/>
    <property type="evidence" value="ECO:0007669"/>
    <property type="project" value="UniProtKB-KW"/>
</dbReference>
<keyword evidence="14 16" id="KW-0961">Cell wall biogenesis/degradation</keyword>
<keyword evidence="8 16" id="KW-0274">FAD</keyword>
<dbReference type="InterPro" id="IPR036318">
    <property type="entry name" value="FAD-bd_PCMH-like_sf"/>
</dbReference>
<evidence type="ECO:0000256" key="15">
    <source>
        <dbReference type="ARBA" id="ARBA00048914"/>
    </source>
</evidence>
<keyword evidence="7 16" id="KW-0285">Flavoprotein</keyword>
<keyword evidence="12 16" id="KW-0560">Oxidoreductase</keyword>
<evidence type="ECO:0000256" key="16">
    <source>
        <dbReference type="HAMAP-Rule" id="MF_00037"/>
    </source>
</evidence>
<dbReference type="InterPro" id="IPR016169">
    <property type="entry name" value="FAD-bd_PCMH_sub2"/>
</dbReference>
<dbReference type="InterPro" id="IPR016166">
    <property type="entry name" value="FAD-bd_PCMH"/>
</dbReference>
<protein>
    <recommendedName>
        <fullName evidence="16">UDP-N-acetylenolpyruvoylglucosamine reductase</fullName>
        <ecNumber evidence="16">1.3.1.98</ecNumber>
    </recommendedName>
    <alternativeName>
        <fullName evidence="16">UDP-N-acetylmuramate dehydrogenase</fullName>
    </alternativeName>
</protein>
<keyword evidence="6 16" id="KW-0132">Cell division</keyword>
<dbReference type="GO" id="GO:0071949">
    <property type="term" value="F:FAD binding"/>
    <property type="evidence" value="ECO:0007669"/>
    <property type="project" value="InterPro"/>
</dbReference>
<comment type="similarity">
    <text evidence="16">Belongs to the MurB family.</text>
</comment>
<accession>A0A0G0YGY1</accession>
<evidence type="ECO:0000259" key="17">
    <source>
        <dbReference type="PROSITE" id="PS51387"/>
    </source>
</evidence>
<evidence type="ECO:0000256" key="2">
    <source>
        <dbReference type="ARBA" id="ARBA00003921"/>
    </source>
</evidence>
<evidence type="ECO:0000256" key="4">
    <source>
        <dbReference type="ARBA" id="ARBA00004752"/>
    </source>
</evidence>
<dbReference type="GO" id="GO:0008762">
    <property type="term" value="F:UDP-N-acetylmuramate dehydrogenase activity"/>
    <property type="evidence" value="ECO:0007669"/>
    <property type="project" value="UniProtKB-UniRule"/>
</dbReference>
<dbReference type="EC" id="1.3.1.98" evidence="16"/>
<comment type="caution">
    <text evidence="18">The sequence shown here is derived from an EMBL/GenBank/DDBJ whole genome shotgun (WGS) entry which is preliminary data.</text>
</comment>
<evidence type="ECO:0000313" key="19">
    <source>
        <dbReference type="Proteomes" id="UP000033869"/>
    </source>
</evidence>
<dbReference type="Pfam" id="PF02873">
    <property type="entry name" value="MurB_C"/>
    <property type="match status" value="1"/>
</dbReference>
<dbReference type="GO" id="GO:0008360">
    <property type="term" value="P:regulation of cell shape"/>
    <property type="evidence" value="ECO:0007669"/>
    <property type="project" value="UniProtKB-KW"/>
</dbReference>
<evidence type="ECO:0000256" key="8">
    <source>
        <dbReference type="ARBA" id="ARBA00022827"/>
    </source>
</evidence>
<evidence type="ECO:0000256" key="3">
    <source>
        <dbReference type="ARBA" id="ARBA00004496"/>
    </source>
</evidence>
<keyword evidence="11 16" id="KW-0573">Peptidoglycan synthesis</keyword>
<keyword evidence="13 16" id="KW-0131">Cell cycle</keyword>
<dbReference type="InterPro" id="IPR006094">
    <property type="entry name" value="Oxid_FAD_bind_N"/>
</dbReference>
<dbReference type="UniPathway" id="UPA00219"/>
<evidence type="ECO:0000256" key="1">
    <source>
        <dbReference type="ARBA" id="ARBA00001974"/>
    </source>
</evidence>
<dbReference type="NCBIfam" id="NF010480">
    <property type="entry name" value="PRK13905.1"/>
    <property type="match status" value="1"/>
</dbReference>
<dbReference type="InterPro" id="IPR011601">
    <property type="entry name" value="MurB_C"/>
</dbReference>
<evidence type="ECO:0000256" key="13">
    <source>
        <dbReference type="ARBA" id="ARBA00023306"/>
    </source>
</evidence>
<dbReference type="PATRIC" id="fig|1618344.3.peg.939"/>
<evidence type="ECO:0000256" key="12">
    <source>
        <dbReference type="ARBA" id="ARBA00023002"/>
    </source>
</evidence>
<comment type="cofactor">
    <cofactor evidence="1 16">
        <name>FAD</name>
        <dbReference type="ChEBI" id="CHEBI:57692"/>
    </cofactor>
</comment>
<feature type="active site" description="Proton donor" evidence="16">
    <location>
        <position position="215"/>
    </location>
</feature>
<dbReference type="Pfam" id="PF01565">
    <property type="entry name" value="FAD_binding_4"/>
    <property type="match status" value="1"/>
</dbReference>
<organism evidence="18 19">
    <name type="scientific">candidate division CPR2 bacterium GW2011_GWC1_41_48</name>
    <dbReference type="NCBI Taxonomy" id="1618344"/>
    <lineage>
        <taxon>Bacteria</taxon>
        <taxon>Bacteria division CPR2</taxon>
    </lineage>
</organism>
<dbReference type="SUPFAM" id="SSF56194">
    <property type="entry name" value="Uridine diphospho-N-Acetylenolpyruvylglucosamine reductase, MurB, C-terminal domain"/>
    <property type="match status" value="1"/>
</dbReference>
<dbReference type="Gene3D" id="3.30.465.10">
    <property type="match status" value="1"/>
</dbReference>
<keyword evidence="10 16" id="KW-0133">Cell shape</keyword>
<comment type="function">
    <text evidence="2 16">Cell wall formation.</text>
</comment>
<dbReference type="PANTHER" id="PTHR21071">
    <property type="entry name" value="UDP-N-ACETYLENOLPYRUVOYLGLUCOSAMINE REDUCTASE"/>
    <property type="match status" value="1"/>
</dbReference>
<evidence type="ECO:0000256" key="5">
    <source>
        <dbReference type="ARBA" id="ARBA00022490"/>
    </source>
</evidence>
<dbReference type="NCBIfam" id="TIGR00179">
    <property type="entry name" value="murB"/>
    <property type="match status" value="1"/>
</dbReference>
<comment type="subcellular location">
    <subcellularLocation>
        <location evidence="3 16">Cytoplasm</location>
    </subcellularLocation>
</comment>
<evidence type="ECO:0000313" key="18">
    <source>
        <dbReference type="EMBL" id="KKS08806.1"/>
    </source>
</evidence>
<feature type="active site" evidence="16">
    <location>
        <position position="286"/>
    </location>
</feature>
<dbReference type="SUPFAM" id="SSF56176">
    <property type="entry name" value="FAD-binding/transporter-associated domain-like"/>
    <property type="match status" value="1"/>
</dbReference>
<keyword evidence="5 16" id="KW-0963">Cytoplasm</keyword>
<dbReference type="GO" id="GO:0051301">
    <property type="term" value="P:cell division"/>
    <property type="evidence" value="ECO:0007669"/>
    <property type="project" value="UniProtKB-KW"/>
</dbReference>
<dbReference type="Gene3D" id="3.30.43.10">
    <property type="entry name" value="Uridine Diphospho-n-acetylenolpyruvylglucosamine Reductase, domain 2"/>
    <property type="match status" value="1"/>
</dbReference>
<keyword evidence="9 16" id="KW-0521">NADP</keyword>
<dbReference type="InterPro" id="IPR003170">
    <property type="entry name" value="MurB"/>
</dbReference>
<dbReference type="EMBL" id="LCBL01000004">
    <property type="protein sequence ID" value="KKS08806.1"/>
    <property type="molecule type" value="Genomic_DNA"/>
</dbReference>
<dbReference type="AlphaFoldDB" id="A0A0G0YGY1"/>
<evidence type="ECO:0000256" key="14">
    <source>
        <dbReference type="ARBA" id="ARBA00023316"/>
    </source>
</evidence>
<feature type="domain" description="FAD-binding PCMH-type" evidence="17">
    <location>
        <begin position="20"/>
        <end position="187"/>
    </location>
</feature>
<reference evidence="18 19" key="1">
    <citation type="journal article" date="2015" name="Nature">
        <title>rRNA introns, odd ribosomes, and small enigmatic genomes across a large radiation of phyla.</title>
        <authorList>
            <person name="Brown C.T."/>
            <person name="Hug L.A."/>
            <person name="Thomas B.C."/>
            <person name="Sharon I."/>
            <person name="Castelle C.J."/>
            <person name="Singh A."/>
            <person name="Wilkins M.J."/>
            <person name="Williams K.H."/>
            <person name="Banfield J.F."/>
        </authorList>
    </citation>
    <scope>NUCLEOTIDE SEQUENCE [LARGE SCALE GENOMIC DNA]</scope>
</reference>
<evidence type="ECO:0000256" key="9">
    <source>
        <dbReference type="ARBA" id="ARBA00022857"/>
    </source>
</evidence>
<dbReference type="GO" id="GO:0009252">
    <property type="term" value="P:peptidoglycan biosynthetic process"/>
    <property type="evidence" value="ECO:0007669"/>
    <property type="project" value="UniProtKB-UniRule"/>
</dbReference>
<dbReference type="GO" id="GO:0005829">
    <property type="term" value="C:cytosol"/>
    <property type="evidence" value="ECO:0007669"/>
    <property type="project" value="TreeGrafter"/>
</dbReference>
<proteinExistence type="inferred from homology"/>
<dbReference type="InterPro" id="IPR016167">
    <property type="entry name" value="FAD-bd_PCMH_sub1"/>
</dbReference>
<evidence type="ECO:0000256" key="6">
    <source>
        <dbReference type="ARBA" id="ARBA00022618"/>
    </source>
</evidence>
<evidence type="ECO:0000256" key="11">
    <source>
        <dbReference type="ARBA" id="ARBA00022984"/>
    </source>
</evidence>
<dbReference type="HAMAP" id="MF_00037">
    <property type="entry name" value="MurB"/>
    <property type="match status" value="1"/>
</dbReference>
<evidence type="ECO:0000256" key="7">
    <source>
        <dbReference type="ARBA" id="ARBA00022630"/>
    </source>
</evidence>
<dbReference type="Proteomes" id="UP000033869">
    <property type="component" value="Unassembled WGS sequence"/>
</dbReference>
<comment type="pathway">
    <text evidence="4 16">Cell wall biogenesis; peptidoglycan biosynthesis.</text>
</comment>
<comment type="catalytic activity">
    <reaction evidence="15 16">
        <text>UDP-N-acetyl-alpha-D-muramate + NADP(+) = UDP-N-acetyl-3-O-(1-carboxyvinyl)-alpha-D-glucosamine + NADPH + H(+)</text>
        <dbReference type="Rhea" id="RHEA:12248"/>
        <dbReference type="ChEBI" id="CHEBI:15378"/>
        <dbReference type="ChEBI" id="CHEBI:57783"/>
        <dbReference type="ChEBI" id="CHEBI:58349"/>
        <dbReference type="ChEBI" id="CHEBI:68483"/>
        <dbReference type="ChEBI" id="CHEBI:70757"/>
        <dbReference type="EC" id="1.3.1.98"/>
    </reaction>
</comment>
<dbReference type="PANTHER" id="PTHR21071:SF4">
    <property type="entry name" value="UDP-N-ACETYLENOLPYRUVOYLGLUCOSAMINE REDUCTASE"/>
    <property type="match status" value="1"/>
</dbReference>
<gene>
    <name evidence="16" type="primary">murB</name>
    <name evidence="18" type="ORF">UU65_C0004G0017</name>
</gene>
<sequence>MFKPSDIKTNVILAPYTFYKIGGPAEMFFVANDRESLEGVLNYVIKKDISYIILGTGSNVLVPDEGLKGMVIINRASNFIYDEENKIVTADSGGALRKLVWDMALRGWAGLEYFGNIPGTVGGAVVGNAGANEHSISEEIKWIKFVDGAGEIIIEPRDFFNFEYRTSRLKQGYKAVVLEVCFSMFSKNPEEILKVLQEDDNRRKSNNPTGSSCGSFFKNISEDLPAGKIIDDLGLKGLQVGGAKVSEEHANFIVNTGYAAAKDVKELAEIVAKKVKEEMGYELEREVVYL</sequence>
<dbReference type="PROSITE" id="PS51387">
    <property type="entry name" value="FAD_PCMH"/>
    <property type="match status" value="1"/>
</dbReference>
<evidence type="ECO:0000256" key="10">
    <source>
        <dbReference type="ARBA" id="ARBA00022960"/>
    </source>
</evidence>
<name>A0A0G0YGY1_UNCC2</name>
<dbReference type="InterPro" id="IPR036635">
    <property type="entry name" value="MurB_C_sf"/>
</dbReference>
<feature type="active site" evidence="16">
    <location>
        <position position="165"/>
    </location>
</feature>
<dbReference type="Gene3D" id="3.90.78.10">
    <property type="entry name" value="UDP-N-acetylenolpyruvoylglucosamine reductase, C-terminal domain"/>
    <property type="match status" value="1"/>
</dbReference>